<evidence type="ECO:0000256" key="6">
    <source>
        <dbReference type="NCBIfam" id="TIGR00152"/>
    </source>
</evidence>
<dbReference type="InterPro" id="IPR001977">
    <property type="entry name" value="Depp_CoAkinase"/>
</dbReference>
<keyword evidence="8" id="KW-1185">Reference proteome</keyword>
<dbReference type="InterPro" id="IPR027417">
    <property type="entry name" value="P-loop_NTPase"/>
</dbReference>
<organism evidence="7 8">
    <name type="scientific">Mesohalobacter halotolerans</name>
    <dbReference type="NCBI Taxonomy" id="1883405"/>
    <lineage>
        <taxon>Bacteria</taxon>
        <taxon>Pseudomonadati</taxon>
        <taxon>Bacteroidota</taxon>
        <taxon>Flavobacteriia</taxon>
        <taxon>Flavobacteriales</taxon>
        <taxon>Flavobacteriaceae</taxon>
        <taxon>Mesohalobacter</taxon>
    </lineage>
</organism>
<comment type="caution">
    <text evidence="7">The sequence shown here is derived from an EMBL/GenBank/DDBJ whole genome shotgun (WGS) entry which is preliminary data.</text>
</comment>
<dbReference type="GO" id="GO:0004140">
    <property type="term" value="F:dephospho-CoA kinase activity"/>
    <property type="evidence" value="ECO:0007669"/>
    <property type="project" value="UniProtKB-UniRule"/>
</dbReference>
<dbReference type="RefSeq" id="WP_138932273.1">
    <property type="nucleotide sequence ID" value="NZ_SWMU01000003.1"/>
</dbReference>
<keyword evidence="2 5" id="KW-0547">Nucleotide-binding</keyword>
<dbReference type="UniPathway" id="UPA00241">
    <property type="reaction ID" value="UER00356"/>
</dbReference>
<dbReference type="Proteomes" id="UP000306552">
    <property type="component" value="Unassembled WGS sequence"/>
</dbReference>
<proteinExistence type="inferred from homology"/>
<reference evidence="7 8" key="1">
    <citation type="submission" date="2019-04" db="EMBL/GenBank/DDBJ databases">
        <title>Psychroflexus halotolerans sp. nov., isolated from a marine solar saltern.</title>
        <authorList>
            <person name="Feng X."/>
        </authorList>
    </citation>
    <scope>NUCLEOTIDE SEQUENCE [LARGE SCALE GENOMIC DNA]</scope>
    <source>
        <strain evidence="7 8">WDS2C27</strain>
    </source>
</reference>
<dbReference type="OrthoDB" id="9812943at2"/>
<evidence type="ECO:0000256" key="2">
    <source>
        <dbReference type="ARBA" id="ARBA00022741"/>
    </source>
</evidence>
<dbReference type="HAMAP" id="MF_00376">
    <property type="entry name" value="Dephospho_CoA_kinase"/>
    <property type="match status" value="1"/>
</dbReference>
<dbReference type="GO" id="GO:0005737">
    <property type="term" value="C:cytoplasm"/>
    <property type="evidence" value="ECO:0007669"/>
    <property type="project" value="UniProtKB-SubCell"/>
</dbReference>
<dbReference type="EC" id="2.7.1.24" evidence="5 6"/>
<dbReference type="PANTHER" id="PTHR10695">
    <property type="entry name" value="DEPHOSPHO-COA KINASE-RELATED"/>
    <property type="match status" value="1"/>
</dbReference>
<dbReference type="NCBIfam" id="TIGR00152">
    <property type="entry name" value="dephospho-CoA kinase"/>
    <property type="match status" value="1"/>
</dbReference>
<keyword evidence="4 5" id="KW-0173">Coenzyme A biosynthesis</keyword>
<dbReference type="Pfam" id="PF01121">
    <property type="entry name" value="CoaE"/>
    <property type="match status" value="1"/>
</dbReference>
<keyword evidence="5 7" id="KW-0418">Kinase</keyword>
<comment type="function">
    <text evidence="5">Catalyzes the phosphorylation of the 3'-hydroxyl group of dephosphocoenzyme A to form coenzyme A.</text>
</comment>
<protein>
    <recommendedName>
        <fullName evidence="5 6">Dephospho-CoA kinase</fullName>
        <ecNumber evidence="5 6">2.7.1.24</ecNumber>
    </recommendedName>
    <alternativeName>
        <fullName evidence="5">Dephosphocoenzyme A kinase</fullName>
    </alternativeName>
</protein>
<keyword evidence="5" id="KW-0963">Cytoplasm</keyword>
<dbReference type="SUPFAM" id="SSF52540">
    <property type="entry name" value="P-loop containing nucleoside triphosphate hydrolases"/>
    <property type="match status" value="1"/>
</dbReference>
<keyword evidence="5 7" id="KW-0808">Transferase</keyword>
<comment type="similarity">
    <text evidence="1 5">Belongs to the CoaE family.</text>
</comment>
<evidence type="ECO:0000256" key="3">
    <source>
        <dbReference type="ARBA" id="ARBA00022840"/>
    </source>
</evidence>
<comment type="subcellular location">
    <subcellularLocation>
        <location evidence="5">Cytoplasm</location>
    </subcellularLocation>
</comment>
<gene>
    <name evidence="5" type="primary">coaE</name>
    <name evidence="7" type="ORF">FCN74_09075</name>
</gene>
<name>A0A4V6AM62_9FLAO</name>
<dbReference type="GO" id="GO:0005524">
    <property type="term" value="F:ATP binding"/>
    <property type="evidence" value="ECO:0007669"/>
    <property type="project" value="UniProtKB-UniRule"/>
</dbReference>
<dbReference type="AlphaFoldDB" id="A0A4V6AM62"/>
<evidence type="ECO:0000313" key="7">
    <source>
        <dbReference type="EMBL" id="TKS56155.1"/>
    </source>
</evidence>
<evidence type="ECO:0000256" key="4">
    <source>
        <dbReference type="ARBA" id="ARBA00022993"/>
    </source>
</evidence>
<dbReference type="CDD" id="cd02022">
    <property type="entry name" value="DPCK"/>
    <property type="match status" value="1"/>
</dbReference>
<evidence type="ECO:0000313" key="8">
    <source>
        <dbReference type="Proteomes" id="UP000306552"/>
    </source>
</evidence>
<dbReference type="GO" id="GO:0015937">
    <property type="term" value="P:coenzyme A biosynthetic process"/>
    <property type="evidence" value="ECO:0007669"/>
    <property type="project" value="UniProtKB-UniRule"/>
</dbReference>
<dbReference type="PROSITE" id="PS51219">
    <property type="entry name" value="DPCK"/>
    <property type="match status" value="1"/>
</dbReference>
<feature type="binding site" evidence="5">
    <location>
        <begin position="14"/>
        <end position="19"/>
    </location>
    <ligand>
        <name>ATP</name>
        <dbReference type="ChEBI" id="CHEBI:30616"/>
    </ligand>
</feature>
<comment type="pathway">
    <text evidence="5">Cofactor biosynthesis; coenzyme A biosynthesis; CoA from (R)-pantothenate: step 5/5.</text>
</comment>
<comment type="catalytic activity">
    <reaction evidence="5">
        <text>3'-dephospho-CoA + ATP = ADP + CoA + H(+)</text>
        <dbReference type="Rhea" id="RHEA:18245"/>
        <dbReference type="ChEBI" id="CHEBI:15378"/>
        <dbReference type="ChEBI" id="CHEBI:30616"/>
        <dbReference type="ChEBI" id="CHEBI:57287"/>
        <dbReference type="ChEBI" id="CHEBI:57328"/>
        <dbReference type="ChEBI" id="CHEBI:456216"/>
        <dbReference type="EC" id="2.7.1.24"/>
    </reaction>
</comment>
<dbReference type="PANTHER" id="PTHR10695:SF46">
    <property type="entry name" value="BIFUNCTIONAL COENZYME A SYNTHASE-RELATED"/>
    <property type="match status" value="1"/>
</dbReference>
<evidence type="ECO:0000256" key="1">
    <source>
        <dbReference type="ARBA" id="ARBA00009018"/>
    </source>
</evidence>
<accession>A0A4V6AM62</accession>
<sequence>MKKPLVVGITGGIGSGKTTVVEIFKKLNVPVYIADKKAKSLMQNDSNLIKRIKKSFGDQSYDINGNLNSTYLSNIVFNDSKKLASLNSIVHPAVRKDFQSWLSQQRAKYILYESALIFEHEQQDKFDCIILVTAPREVRIKRVQKRDNCSANDVIKRIDNQMDEKIKIKKADIIIENIKYKELSQKISSINYKILTKLY</sequence>
<dbReference type="EMBL" id="SWMU01000003">
    <property type="protein sequence ID" value="TKS56155.1"/>
    <property type="molecule type" value="Genomic_DNA"/>
</dbReference>
<keyword evidence="3 5" id="KW-0067">ATP-binding</keyword>
<evidence type="ECO:0000256" key="5">
    <source>
        <dbReference type="HAMAP-Rule" id="MF_00376"/>
    </source>
</evidence>
<dbReference type="Gene3D" id="3.40.50.300">
    <property type="entry name" value="P-loop containing nucleotide triphosphate hydrolases"/>
    <property type="match status" value="1"/>
</dbReference>